<feature type="coiled-coil region" evidence="4">
    <location>
        <begin position="120"/>
        <end position="154"/>
    </location>
</feature>
<evidence type="ECO:0000259" key="5">
    <source>
        <dbReference type="PROSITE" id="PS50217"/>
    </source>
</evidence>
<gene>
    <name evidence="6" type="ORF">PIB30_012730</name>
</gene>
<accession>A0ABU6R6U8</accession>
<dbReference type="Gene3D" id="1.20.5.170">
    <property type="match status" value="1"/>
</dbReference>
<proteinExistence type="predicted"/>
<dbReference type="PROSITE" id="PS00036">
    <property type="entry name" value="BZIP_BASIC"/>
    <property type="match status" value="1"/>
</dbReference>
<evidence type="ECO:0000313" key="6">
    <source>
        <dbReference type="EMBL" id="MED6119541.1"/>
    </source>
</evidence>
<keyword evidence="4" id="KW-0175">Coiled coil</keyword>
<dbReference type="Proteomes" id="UP001341840">
    <property type="component" value="Unassembled WGS sequence"/>
</dbReference>
<dbReference type="EMBL" id="JASCZI010030240">
    <property type="protein sequence ID" value="MED6119541.1"/>
    <property type="molecule type" value="Genomic_DNA"/>
</dbReference>
<dbReference type="InterPro" id="IPR046347">
    <property type="entry name" value="bZIP_sf"/>
</dbReference>
<keyword evidence="7" id="KW-1185">Reference proteome</keyword>
<evidence type="ECO:0000256" key="2">
    <source>
        <dbReference type="ARBA" id="ARBA00023125"/>
    </source>
</evidence>
<dbReference type="PANTHER" id="PTHR22952:SF392">
    <property type="entry name" value="BZIP TRANSCRIPTION FACTOR 12"/>
    <property type="match status" value="1"/>
</dbReference>
<evidence type="ECO:0000313" key="7">
    <source>
        <dbReference type="Proteomes" id="UP001341840"/>
    </source>
</evidence>
<dbReference type="SMART" id="SM00338">
    <property type="entry name" value="BRLZ"/>
    <property type="match status" value="1"/>
</dbReference>
<protein>
    <recommendedName>
        <fullName evidence="5">BZIP domain-containing protein</fullName>
    </recommendedName>
</protein>
<dbReference type="PRINTS" id="PR00041">
    <property type="entry name" value="LEUZIPPRCREB"/>
</dbReference>
<dbReference type="SUPFAM" id="SSF57959">
    <property type="entry name" value="Leucine zipper domain"/>
    <property type="match status" value="1"/>
</dbReference>
<evidence type="ECO:0000256" key="3">
    <source>
        <dbReference type="ARBA" id="ARBA00023242"/>
    </source>
</evidence>
<dbReference type="InterPro" id="IPR043452">
    <property type="entry name" value="BZIP46-like"/>
</dbReference>
<name>A0ABU6R6U8_9FABA</name>
<dbReference type="CDD" id="cd14707">
    <property type="entry name" value="bZIP_plant_BZIP46"/>
    <property type="match status" value="1"/>
</dbReference>
<dbReference type="InterPro" id="IPR004827">
    <property type="entry name" value="bZIP"/>
</dbReference>
<sequence>MASPKVVTTHPDLPRDSSICSISTLLAEDEEGGGGSNNKVAMEDFLNSIYSSNEMDQVWKDMVGGASTEEKEKEVTLEDYLRRGKRKGGVSAEEVDKATLQKQRRMIKNRESAARSRERKQAYTLELESLVLQLEAENARLLQEQEQIKKQRYNQLMESIIPVVEKRKARPMLRRLNSLQW</sequence>
<comment type="subcellular location">
    <subcellularLocation>
        <location evidence="1">Nucleus</location>
    </subcellularLocation>
</comment>
<dbReference type="PANTHER" id="PTHR22952">
    <property type="entry name" value="CAMP-RESPONSE ELEMENT BINDING PROTEIN-RELATED"/>
    <property type="match status" value="1"/>
</dbReference>
<evidence type="ECO:0000256" key="1">
    <source>
        <dbReference type="ARBA" id="ARBA00004123"/>
    </source>
</evidence>
<keyword evidence="3" id="KW-0539">Nucleus</keyword>
<dbReference type="PROSITE" id="PS50217">
    <property type="entry name" value="BZIP"/>
    <property type="match status" value="1"/>
</dbReference>
<evidence type="ECO:0000256" key="4">
    <source>
        <dbReference type="SAM" id="Coils"/>
    </source>
</evidence>
<comment type="caution">
    <text evidence="6">The sequence shown here is derived from an EMBL/GenBank/DDBJ whole genome shotgun (WGS) entry which is preliminary data.</text>
</comment>
<feature type="domain" description="BZIP" evidence="5">
    <location>
        <begin position="99"/>
        <end position="151"/>
    </location>
</feature>
<keyword evidence="2" id="KW-0238">DNA-binding</keyword>
<organism evidence="6 7">
    <name type="scientific">Stylosanthes scabra</name>
    <dbReference type="NCBI Taxonomy" id="79078"/>
    <lineage>
        <taxon>Eukaryota</taxon>
        <taxon>Viridiplantae</taxon>
        <taxon>Streptophyta</taxon>
        <taxon>Embryophyta</taxon>
        <taxon>Tracheophyta</taxon>
        <taxon>Spermatophyta</taxon>
        <taxon>Magnoliopsida</taxon>
        <taxon>eudicotyledons</taxon>
        <taxon>Gunneridae</taxon>
        <taxon>Pentapetalae</taxon>
        <taxon>rosids</taxon>
        <taxon>fabids</taxon>
        <taxon>Fabales</taxon>
        <taxon>Fabaceae</taxon>
        <taxon>Papilionoideae</taxon>
        <taxon>50 kb inversion clade</taxon>
        <taxon>dalbergioids sensu lato</taxon>
        <taxon>Dalbergieae</taxon>
        <taxon>Pterocarpus clade</taxon>
        <taxon>Stylosanthes</taxon>
    </lineage>
</organism>
<dbReference type="Pfam" id="PF00170">
    <property type="entry name" value="bZIP_1"/>
    <property type="match status" value="1"/>
</dbReference>
<reference evidence="6 7" key="1">
    <citation type="journal article" date="2023" name="Plants (Basel)">
        <title>Bridging the Gap: Combining Genomics and Transcriptomics Approaches to Understand Stylosanthes scabra, an Orphan Legume from the Brazilian Caatinga.</title>
        <authorList>
            <person name="Ferreira-Neto J.R.C."/>
            <person name="da Silva M.D."/>
            <person name="Binneck E."/>
            <person name="de Melo N.F."/>
            <person name="da Silva R.H."/>
            <person name="de Melo A.L.T.M."/>
            <person name="Pandolfi V."/>
            <person name="Bustamante F.O."/>
            <person name="Brasileiro-Vidal A.C."/>
            <person name="Benko-Iseppon A.M."/>
        </authorList>
    </citation>
    <scope>NUCLEOTIDE SEQUENCE [LARGE SCALE GENOMIC DNA]</scope>
    <source>
        <tissue evidence="6">Leaves</tissue>
    </source>
</reference>